<feature type="compositionally biased region" description="Basic and acidic residues" evidence="4">
    <location>
        <begin position="221"/>
        <end position="230"/>
    </location>
</feature>
<dbReference type="SUPFAM" id="SSF57850">
    <property type="entry name" value="RING/U-box"/>
    <property type="match status" value="1"/>
</dbReference>
<dbReference type="InterPro" id="IPR013083">
    <property type="entry name" value="Znf_RING/FYVE/PHD"/>
</dbReference>
<dbReference type="SUPFAM" id="SSF57903">
    <property type="entry name" value="FYVE/PHD zinc finger"/>
    <property type="match status" value="1"/>
</dbReference>
<accession>A0A6A0GTI4</accession>
<feature type="region of interest" description="Disordered" evidence="4">
    <location>
        <begin position="187"/>
        <end position="230"/>
    </location>
</feature>
<evidence type="ECO:0000256" key="2">
    <source>
        <dbReference type="ARBA" id="ARBA00022833"/>
    </source>
</evidence>
<feature type="non-terminal residue" evidence="6">
    <location>
        <position position="230"/>
    </location>
</feature>
<keyword evidence="2" id="KW-0862">Zinc</keyword>
<dbReference type="Proteomes" id="UP000711488">
    <property type="component" value="Unassembled WGS sequence"/>
</dbReference>
<dbReference type="Pfam" id="PF26054">
    <property type="entry name" value="PHD_G2E3"/>
    <property type="match status" value="1"/>
</dbReference>
<feature type="domain" description="RING-type" evidence="5">
    <location>
        <begin position="8"/>
        <end position="57"/>
    </location>
</feature>
<dbReference type="CDD" id="cd16448">
    <property type="entry name" value="RING-H2"/>
    <property type="match status" value="1"/>
</dbReference>
<dbReference type="OrthoDB" id="512616at2759"/>
<dbReference type="GO" id="GO:0008270">
    <property type="term" value="F:zinc ion binding"/>
    <property type="evidence" value="ECO:0007669"/>
    <property type="project" value="UniProtKB-KW"/>
</dbReference>
<comment type="caution">
    <text evidence="6">The sequence shown here is derived from an EMBL/GenBank/DDBJ whole genome shotgun (WGS) entry which is preliminary data.</text>
</comment>
<dbReference type="Gene3D" id="3.30.40.10">
    <property type="entry name" value="Zinc/RING finger domain, C3HC4 (zinc finger)"/>
    <property type="match status" value="2"/>
</dbReference>
<keyword evidence="1 3" id="KW-0479">Metal-binding</keyword>
<organism evidence="6">
    <name type="scientific">Hyalella azteca</name>
    <name type="common">Amphipod</name>
    <dbReference type="NCBI Taxonomy" id="294128"/>
    <lineage>
        <taxon>Eukaryota</taxon>
        <taxon>Metazoa</taxon>
        <taxon>Ecdysozoa</taxon>
        <taxon>Arthropoda</taxon>
        <taxon>Crustacea</taxon>
        <taxon>Multicrustacea</taxon>
        <taxon>Malacostraca</taxon>
        <taxon>Eumalacostraca</taxon>
        <taxon>Peracarida</taxon>
        <taxon>Amphipoda</taxon>
        <taxon>Senticaudata</taxon>
        <taxon>Talitrida</taxon>
        <taxon>Talitroidea</taxon>
        <taxon>Hyalellidae</taxon>
        <taxon>Hyalella</taxon>
    </lineage>
</organism>
<evidence type="ECO:0000256" key="3">
    <source>
        <dbReference type="PROSITE-ProRule" id="PRU00175"/>
    </source>
</evidence>
<reference evidence="6" key="3">
    <citation type="submission" date="2019-06" db="EMBL/GenBank/DDBJ databases">
        <authorList>
            <person name="Poynton C."/>
            <person name="Hasenbein S."/>
            <person name="Benoit J.B."/>
            <person name="Sepulveda M.S."/>
            <person name="Poelchau M.F."/>
            <person name="Murali S.C."/>
            <person name="Chen S."/>
            <person name="Glastad K.M."/>
            <person name="Werren J.H."/>
            <person name="Vineis J.H."/>
            <person name="Bowen J.L."/>
            <person name="Friedrich M."/>
            <person name="Jones J."/>
            <person name="Robertson H.M."/>
            <person name="Feyereisen R."/>
            <person name="Mechler-Hickson A."/>
            <person name="Mathers N."/>
            <person name="Lee C.E."/>
            <person name="Colbourne J.K."/>
            <person name="Biales A."/>
            <person name="Johnston J.S."/>
            <person name="Wellborn G.A."/>
            <person name="Rosendale A.J."/>
            <person name="Cridge A.G."/>
            <person name="Munoz-Torres M.C."/>
            <person name="Bain P.A."/>
            <person name="Manny A.R."/>
            <person name="Major K.M."/>
            <person name="Lambert F.N."/>
            <person name="Vulpe C.D."/>
            <person name="Tuck P."/>
            <person name="Blalock B.J."/>
            <person name="Lin Y.-Y."/>
            <person name="Smith M.E."/>
            <person name="Ochoa-Acuna H."/>
            <person name="Chen M.-J.M."/>
            <person name="Childers C.P."/>
            <person name="Qu J."/>
            <person name="Dugan S."/>
            <person name="Lee S.L."/>
            <person name="Chao H."/>
            <person name="Dinh H."/>
            <person name="Han Y."/>
            <person name="Doddapaneni H."/>
            <person name="Worley K.C."/>
            <person name="Muzny D.M."/>
            <person name="Gibbs R.A."/>
            <person name="Richards S."/>
        </authorList>
    </citation>
    <scope>NUCLEOTIDE SEQUENCE</scope>
    <source>
        <strain evidence="6">HAZT.00-mixed</strain>
        <tissue evidence="6">Whole organism</tissue>
    </source>
</reference>
<evidence type="ECO:0000259" key="5">
    <source>
        <dbReference type="PROSITE" id="PS50089"/>
    </source>
</evidence>
<dbReference type="EMBL" id="JQDR03014662">
    <property type="protein sequence ID" value="KAA0187757.1"/>
    <property type="molecule type" value="Genomic_DNA"/>
</dbReference>
<evidence type="ECO:0000256" key="4">
    <source>
        <dbReference type="SAM" id="MobiDB-lite"/>
    </source>
</evidence>
<dbReference type="InterPro" id="IPR011011">
    <property type="entry name" value="Znf_FYVE_PHD"/>
</dbReference>
<proteinExistence type="predicted"/>
<dbReference type="PANTHER" id="PTHR12420">
    <property type="entry name" value="PHD FINGER PROTEIN"/>
    <property type="match status" value="1"/>
</dbReference>
<dbReference type="InterPro" id="IPR001841">
    <property type="entry name" value="Znf_RING"/>
</dbReference>
<reference evidence="6" key="2">
    <citation type="journal article" date="2018" name="Environ. Sci. Technol.">
        <title>The Toxicogenome of Hyalella azteca: A Model for Sediment Ecotoxicology and Evolutionary Toxicology.</title>
        <authorList>
            <person name="Poynton H.C."/>
            <person name="Hasenbein S."/>
            <person name="Benoit J.B."/>
            <person name="Sepulveda M.S."/>
            <person name="Poelchau M.F."/>
            <person name="Hughes D.S.T."/>
            <person name="Murali S.C."/>
            <person name="Chen S."/>
            <person name="Glastad K.M."/>
            <person name="Goodisman M.A.D."/>
            <person name="Werren J.H."/>
            <person name="Vineis J.H."/>
            <person name="Bowen J.L."/>
            <person name="Friedrich M."/>
            <person name="Jones J."/>
            <person name="Robertson H.M."/>
            <person name="Feyereisen R."/>
            <person name="Mechler-Hickson A."/>
            <person name="Mathers N."/>
            <person name="Lee C.E."/>
            <person name="Colbourne J.K."/>
            <person name="Biales A."/>
            <person name="Johnston J.S."/>
            <person name="Wellborn G.A."/>
            <person name="Rosendale A.J."/>
            <person name="Cridge A.G."/>
            <person name="Munoz-Torres M.C."/>
            <person name="Bain P.A."/>
            <person name="Manny A.R."/>
            <person name="Major K.M."/>
            <person name="Lambert F.N."/>
            <person name="Vulpe C.D."/>
            <person name="Tuck P."/>
            <person name="Blalock B.J."/>
            <person name="Lin Y.Y."/>
            <person name="Smith M.E."/>
            <person name="Ochoa-Acuna H."/>
            <person name="Chen M.M."/>
            <person name="Childers C.P."/>
            <person name="Qu J."/>
            <person name="Dugan S."/>
            <person name="Lee S.L."/>
            <person name="Chao H."/>
            <person name="Dinh H."/>
            <person name="Han Y."/>
            <person name="Doddapaneni H."/>
            <person name="Worley K.C."/>
            <person name="Muzny D.M."/>
            <person name="Gibbs R.A."/>
            <person name="Richards S."/>
        </authorList>
    </citation>
    <scope>NUCLEOTIDE SEQUENCE</scope>
    <source>
        <strain evidence="6">HAZT.00-mixed</strain>
        <tissue evidence="6">Whole organism</tissue>
    </source>
</reference>
<sequence length="230" mass="26268">MPSERSDCPICMEEVMQEDTDSAVWAPCCRRNDVFHKMCMQRLALSAGYFFKCPLCNDKNRFILTMQNFGIYVPEQDASWELEPNAFNDLLQRPVDCMAPICMCPNGRSHKEENTSWELQYCRLCGSQAIHSRTSTPKRKMQLGSNDIDCDKAPKRWTPRIKISSKISKKIKNETNLDVSSIDTVDIEDEEPVHLTPTSLSSSSFASEDESKFSGFSPTDMEQKENKRSP</sequence>
<gene>
    <name evidence="6" type="ORF">HAZT_HAZT000484</name>
</gene>
<keyword evidence="1 3" id="KW-0863">Zinc-finger</keyword>
<dbReference type="PANTHER" id="PTHR12420:SF42">
    <property type="entry name" value="G2_M PHASE-SPECIFIC E3 UBIQUITIN-PROTEIN LIGASE"/>
    <property type="match status" value="1"/>
</dbReference>
<evidence type="ECO:0000256" key="1">
    <source>
        <dbReference type="ARBA" id="ARBA00022771"/>
    </source>
</evidence>
<reference evidence="6" key="1">
    <citation type="submission" date="2014-08" db="EMBL/GenBank/DDBJ databases">
        <authorList>
            <person name="Murali S."/>
            <person name="Richards S."/>
            <person name="Bandaranaike D."/>
            <person name="Bellair M."/>
            <person name="Blankenburg K."/>
            <person name="Chao H."/>
            <person name="Dinh H."/>
            <person name="Doddapaneni H."/>
            <person name="Dugan-Rocha S."/>
            <person name="Elkadiri S."/>
            <person name="Gnanaolivu R."/>
            <person name="Hughes D."/>
            <person name="Lee S."/>
            <person name="Li M."/>
            <person name="Ming W."/>
            <person name="Munidasa M."/>
            <person name="Muniz J."/>
            <person name="Nguyen L."/>
            <person name="Osuji N."/>
            <person name="Pu L.-L."/>
            <person name="Puazo M."/>
            <person name="Skinner E."/>
            <person name="Qu C."/>
            <person name="Quiroz J."/>
            <person name="Raj R."/>
            <person name="Weissenberger G."/>
            <person name="Xin Y."/>
            <person name="Zou X."/>
            <person name="Han Y."/>
            <person name="Worley K."/>
            <person name="Muzny D."/>
            <person name="Gibbs R."/>
        </authorList>
    </citation>
    <scope>NUCLEOTIDE SEQUENCE</scope>
    <source>
        <strain evidence="6">HAZT.00-mixed</strain>
        <tissue evidence="6">Whole organism</tissue>
    </source>
</reference>
<dbReference type="InterPro" id="IPR051188">
    <property type="entry name" value="PHD-type_Zinc_Finger"/>
</dbReference>
<dbReference type="AlphaFoldDB" id="A0A6A0GTI4"/>
<protein>
    <recommendedName>
        <fullName evidence="5">RING-type domain-containing protein</fullName>
    </recommendedName>
</protein>
<name>A0A6A0GTI4_HYAAZ</name>
<dbReference type="PROSITE" id="PS50089">
    <property type="entry name" value="ZF_RING_2"/>
    <property type="match status" value="1"/>
</dbReference>
<evidence type="ECO:0000313" key="6">
    <source>
        <dbReference type="EMBL" id="KAA0187757.1"/>
    </source>
</evidence>
<dbReference type="GO" id="GO:0005634">
    <property type="term" value="C:nucleus"/>
    <property type="evidence" value="ECO:0007669"/>
    <property type="project" value="TreeGrafter"/>
</dbReference>
<dbReference type="InterPro" id="IPR059102">
    <property type="entry name" value="PHD_PHF7/G2E3-like"/>
</dbReference>